<dbReference type="Proteomes" id="UP000034164">
    <property type="component" value="Unassembled WGS sequence"/>
</dbReference>
<feature type="non-terminal residue" evidence="1">
    <location>
        <position position="65"/>
    </location>
</feature>
<gene>
    <name evidence="1" type="ORF">EMCG_06516</name>
</gene>
<evidence type="ECO:0000313" key="2">
    <source>
        <dbReference type="Proteomes" id="UP000034164"/>
    </source>
</evidence>
<protein>
    <submittedName>
        <fullName evidence="1">Uncharacterized protein</fullName>
    </submittedName>
</protein>
<dbReference type="VEuPathDB" id="FungiDB:EMCG_06516"/>
<organism evidence="1 2">
    <name type="scientific">[Emmonsia] crescens</name>
    <dbReference type="NCBI Taxonomy" id="73230"/>
    <lineage>
        <taxon>Eukaryota</taxon>
        <taxon>Fungi</taxon>
        <taxon>Dikarya</taxon>
        <taxon>Ascomycota</taxon>
        <taxon>Pezizomycotina</taxon>
        <taxon>Eurotiomycetes</taxon>
        <taxon>Eurotiomycetidae</taxon>
        <taxon>Onygenales</taxon>
        <taxon>Ajellomycetaceae</taxon>
        <taxon>Emergomyces</taxon>
    </lineage>
</organism>
<proteinExistence type="predicted"/>
<evidence type="ECO:0000313" key="1">
    <source>
        <dbReference type="EMBL" id="KKZ67822.1"/>
    </source>
</evidence>
<name>A0A0G2IAV6_9EURO</name>
<dbReference type="AlphaFoldDB" id="A0A0G2IAV6"/>
<reference evidence="2" key="1">
    <citation type="journal article" date="2015" name="PLoS Genet.">
        <title>The dynamic genome and transcriptome of the human fungal pathogen Blastomyces and close relative Emmonsia.</title>
        <authorList>
            <person name="Munoz J.F."/>
            <person name="Gauthier G.M."/>
            <person name="Desjardins C.A."/>
            <person name="Gallo J.E."/>
            <person name="Holder J."/>
            <person name="Sullivan T.D."/>
            <person name="Marty A.J."/>
            <person name="Carmen J.C."/>
            <person name="Chen Z."/>
            <person name="Ding L."/>
            <person name="Gujja S."/>
            <person name="Magrini V."/>
            <person name="Misas E."/>
            <person name="Mitreva M."/>
            <person name="Priest M."/>
            <person name="Saif S."/>
            <person name="Whiston E.A."/>
            <person name="Young S."/>
            <person name="Zeng Q."/>
            <person name="Goldman W.E."/>
            <person name="Mardis E.R."/>
            <person name="Taylor J.W."/>
            <person name="McEwen J.G."/>
            <person name="Clay O.K."/>
            <person name="Klein B.S."/>
            <person name="Cuomo C.A."/>
        </authorList>
    </citation>
    <scope>NUCLEOTIDE SEQUENCE [LARGE SCALE GENOMIC DNA]</scope>
    <source>
        <strain evidence="2">UAMH 3008</strain>
    </source>
</reference>
<comment type="caution">
    <text evidence="1">The sequence shown here is derived from an EMBL/GenBank/DDBJ whole genome shotgun (WGS) entry which is preliminary data.</text>
</comment>
<accession>A0A0G2IAV6</accession>
<sequence>MLGSQKTPEEQQSRVSSLASVSAAAERIENEIIATLPSSYSISDFDEQFDIILSSIPIKCEELRL</sequence>
<dbReference type="EMBL" id="LCZI01000187">
    <property type="protein sequence ID" value="KKZ67822.1"/>
    <property type="molecule type" value="Genomic_DNA"/>
</dbReference>